<dbReference type="InterPro" id="IPR044924">
    <property type="entry name" value="HAD-SF_hydro_IA_REG-2-like_cap"/>
</dbReference>
<dbReference type="SUPFAM" id="SSF56784">
    <property type="entry name" value="HAD-like"/>
    <property type="match status" value="1"/>
</dbReference>
<evidence type="ECO:0008006" key="3">
    <source>
        <dbReference type="Google" id="ProtNLM"/>
    </source>
</evidence>
<dbReference type="SFLD" id="SFLDS00003">
    <property type="entry name" value="Haloacid_Dehalogenase"/>
    <property type="match status" value="1"/>
</dbReference>
<organism evidence="1 2">
    <name type="scientific">Physcomitrium patens</name>
    <name type="common">Spreading-leaved earth moss</name>
    <name type="synonym">Physcomitrella patens</name>
    <dbReference type="NCBI Taxonomy" id="3218"/>
    <lineage>
        <taxon>Eukaryota</taxon>
        <taxon>Viridiplantae</taxon>
        <taxon>Streptophyta</taxon>
        <taxon>Embryophyta</taxon>
        <taxon>Bryophyta</taxon>
        <taxon>Bryophytina</taxon>
        <taxon>Bryopsida</taxon>
        <taxon>Funariidae</taxon>
        <taxon>Funariales</taxon>
        <taxon>Funariaceae</taxon>
        <taxon>Physcomitrium</taxon>
    </lineage>
</organism>
<proteinExistence type="predicted"/>
<reference evidence="1" key="3">
    <citation type="submission" date="2020-12" db="UniProtKB">
        <authorList>
            <consortium name="EnsemblPlants"/>
        </authorList>
    </citation>
    <scope>IDENTIFICATION</scope>
</reference>
<dbReference type="CDD" id="cd16415">
    <property type="entry name" value="HAD_dREG-2_like"/>
    <property type="match status" value="1"/>
</dbReference>
<dbReference type="PANTHER" id="PTHR47105">
    <property type="entry name" value="OS02G0173600 PROTEIN"/>
    <property type="match status" value="1"/>
</dbReference>
<protein>
    <recommendedName>
        <fullName evidence="3">Haloacid dehalogenase-like hydrolase domain-containing protein 3</fullName>
    </recommendedName>
</protein>
<reference evidence="1 2" key="2">
    <citation type="journal article" date="2018" name="Plant J.">
        <title>The Physcomitrella patens chromosome-scale assembly reveals moss genome structure and evolution.</title>
        <authorList>
            <person name="Lang D."/>
            <person name="Ullrich K.K."/>
            <person name="Murat F."/>
            <person name="Fuchs J."/>
            <person name="Jenkins J."/>
            <person name="Haas F.B."/>
            <person name="Piednoel M."/>
            <person name="Gundlach H."/>
            <person name="Van Bel M."/>
            <person name="Meyberg R."/>
            <person name="Vives C."/>
            <person name="Morata J."/>
            <person name="Symeonidi A."/>
            <person name="Hiss M."/>
            <person name="Muchero W."/>
            <person name="Kamisugi Y."/>
            <person name="Saleh O."/>
            <person name="Blanc G."/>
            <person name="Decker E.L."/>
            <person name="van Gessel N."/>
            <person name="Grimwood J."/>
            <person name="Hayes R.D."/>
            <person name="Graham S.W."/>
            <person name="Gunter L.E."/>
            <person name="McDaniel S.F."/>
            <person name="Hoernstein S.N.W."/>
            <person name="Larsson A."/>
            <person name="Li F.W."/>
            <person name="Perroud P.F."/>
            <person name="Phillips J."/>
            <person name="Ranjan P."/>
            <person name="Rokshar D.S."/>
            <person name="Rothfels C.J."/>
            <person name="Schneider L."/>
            <person name="Shu S."/>
            <person name="Stevenson D.W."/>
            <person name="Thummler F."/>
            <person name="Tillich M."/>
            <person name="Villarreal Aguilar J.C."/>
            <person name="Widiez T."/>
            <person name="Wong G.K."/>
            <person name="Wymore A."/>
            <person name="Zhang Y."/>
            <person name="Zimmer A.D."/>
            <person name="Quatrano R.S."/>
            <person name="Mayer K.F.X."/>
            <person name="Goodstein D."/>
            <person name="Casacuberta J.M."/>
            <person name="Vandepoele K."/>
            <person name="Reski R."/>
            <person name="Cuming A.C."/>
            <person name="Tuskan G.A."/>
            <person name="Maumus F."/>
            <person name="Salse J."/>
            <person name="Schmutz J."/>
            <person name="Rensing S.A."/>
        </authorList>
    </citation>
    <scope>NUCLEOTIDE SEQUENCE [LARGE SCALE GENOMIC DNA]</scope>
    <source>
        <strain evidence="1 2">cv. Gransden 2004</strain>
    </source>
</reference>
<keyword evidence="2" id="KW-1185">Reference proteome</keyword>
<gene>
    <name evidence="1" type="primary">LOC112294687</name>
</gene>
<dbReference type="AlphaFoldDB" id="A0A7I4BDX0"/>
<evidence type="ECO:0000313" key="2">
    <source>
        <dbReference type="Proteomes" id="UP000006727"/>
    </source>
</evidence>
<dbReference type="NCBIfam" id="TIGR02252">
    <property type="entry name" value="DREG-2"/>
    <property type="match status" value="1"/>
</dbReference>
<dbReference type="InterPro" id="IPR023214">
    <property type="entry name" value="HAD_sf"/>
</dbReference>
<dbReference type="InParanoid" id="A0A7I4BDX0"/>
<accession>A0A7I4BDX0</accession>
<dbReference type="Gene3D" id="3.40.50.1000">
    <property type="entry name" value="HAD superfamily/HAD-like"/>
    <property type="match status" value="1"/>
</dbReference>
<sequence length="289" mass="32718">MAAQAMMRKAAPCAMRQLKCITVDVTGTLIAYKGLLGDYYCKAAKAVGVPCPDYDQMHEGFKVAYTEMASKYPCFGQATKMSNRDWWRTCVRNSFREAGYDYSNEIFDHVFKRIYSMFGSTAPYMIYSDAQPFLRWARKQGIVVGVVSNAEYRYRDIILPTLGLNQGSEWDFGLFSGIVGIEKPDPRIFEIALKKAGGVAPEHALHIGDSLVKDYLPARELGMHAMLLDRFKSKEARVAREAGVPVFPDLSDAQNFIISWQEQVKHMGLRESFLHQAAMKKHIKNFGRL</sequence>
<dbReference type="Pfam" id="PF00702">
    <property type="entry name" value="Hydrolase"/>
    <property type="match status" value="1"/>
</dbReference>
<dbReference type="EMBL" id="ABEU02000017">
    <property type="status" value="NOT_ANNOTATED_CDS"/>
    <property type="molecule type" value="Genomic_DNA"/>
</dbReference>
<name>A0A7I4BDX0_PHYPA</name>
<dbReference type="EnsemblPlants" id="Pp3c17_20220V3.2">
    <property type="protein sequence ID" value="Pp3c17_20220V3.2"/>
    <property type="gene ID" value="Pp3c17_20220"/>
</dbReference>
<dbReference type="Gene3D" id="1.10.150.720">
    <property type="entry name" value="Haloacid dehalogenase-like hydrolase"/>
    <property type="match status" value="1"/>
</dbReference>
<evidence type="ECO:0000313" key="1">
    <source>
        <dbReference type="EnsemblPlants" id="Pp3c17_20220V3.2"/>
    </source>
</evidence>
<dbReference type="FunCoup" id="A0A7I4BDX0">
    <property type="interactions" value="1082"/>
</dbReference>
<dbReference type="Proteomes" id="UP000006727">
    <property type="component" value="Chromosome 17"/>
</dbReference>
<reference evidence="1 2" key="1">
    <citation type="journal article" date="2008" name="Science">
        <title>The Physcomitrella genome reveals evolutionary insights into the conquest of land by plants.</title>
        <authorList>
            <person name="Rensing S."/>
            <person name="Lang D."/>
            <person name="Zimmer A."/>
            <person name="Terry A."/>
            <person name="Salamov A."/>
            <person name="Shapiro H."/>
            <person name="Nishiyama T."/>
            <person name="Perroud P.-F."/>
            <person name="Lindquist E."/>
            <person name="Kamisugi Y."/>
            <person name="Tanahashi T."/>
            <person name="Sakakibara K."/>
            <person name="Fujita T."/>
            <person name="Oishi K."/>
            <person name="Shin-I T."/>
            <person name="Kuroki Y."/>
            <person name="Toyoda A."/>
            <person name="Suzuki Y."/>
            <person name="Hashimoto A."/>
            <person name="Yamaguchi K."/>
            <person name="Sugano A."/>
            <person name="Kohara Y."/>
            <person name="Fujiyama A."/>
            <person name="Anterola A."/>
            <person name="Aoki S."/>
            <person name="Ashton N."/>
            <person name="Barbazuk W.B."/>
            <person name="Barker E."/>
            <person name="Bennetzen J."/>
            <person name="Bezanilla M."/>
            <person name="Blankenship R."/>
            <person name="Cho S.H."/>
            <person name="Dutcher S."/>
            <person name="Estelle M."/>
            <person name="Fawcett J.A."/>
            <person name="Gundlach H."/>
            <person name="Hanada K."/>
            <person name="Heyl A."/>
            <person name="Hicks K.A."/>
            <person name="Hugh J."/>
            <person name="Lohr M."/>
            <person name="Mayer K."/>
            <person name="Melkozernov A."/>
            <person name="Murata T."/>
            <person name="Nelson D."/>
            <person name="Pils B."/>
            <person name="Prigge M."/>
            <person name="Reiss B."/>
            <person name="Renner T."/>
            <person name="Rombauts S."/>
            <person name="Rushton P."/>
            <person name="Sanderfoot A."/>
            <person name="Schween G."/>
            <person name="Shiu S.-H."/>
            <person name="Stueber K."/>
            <person name="Theodoulou F.L."/>
            <person name="Tu H."/>
            <person name="Van de Peer Y."/>
            <person name="Verrier P.J."/>
            <person name="Waters E."/>
            <person name="Wood A."/>
            <person name="Yang L."/>
            <person name="Cove D."/>
            <person name="Cuming A."/>
            <person name="Hasebe M."/>
            <person name="Lucas S."/>
            <person name="Mishler D.B."/>
            <person name="Reski R."/>
            <person name="Grigoriev I."/>
            <person name="Quatrano R.S."/>
            <person name="Boore J.L."/>
        </authorList>
    </citation>
    <scope>NUCLEOTIDE SEQUENCE [LARGE SCALE GENOMIC DNA]</scope>
    <source>
        <strain evidence="1 2">cv. Gransden 2004</strain>
    </source>
</reference>
<dbReference type="NCBIfam" id="TIGR01549">
    <property type="entry name" value="HAD-SF-IA-v1"/>
    <property type="match status" value="1"/>
</dbReference>
<dbReference type="InterPro" id="IPR036412">
    <property type="entry name" value="HAD-like_sf"/>
</dbReference>
<dbReference type="InterPro" id="IPR006439">
    <property type="entry name" value="HAD-SF_hydro_IA"/>
</dbReference>
<dbReference type="InterPro" id="IPR011949">
    <property type="entry name" value="HAD-SF_hydro_IA_REG-2-like"/>
</dbReference>
<dbReference type="PANTHER" id="PTHR47105:SF1">
    <property type="entry name" value="OS06G0665100 PROTEIN"/>
    <property type="match status" value="1"/>
</dbReference>
<dbReference type="SFLD" id="SFLDG01129">
    <property type="entry name" value="C1.5:_HAD__Beta-PGM__Phosphata"/>
    <property type="match status" value="1"/>
</dbReference>
<dbReference type="Gramene" id="Pp3c17_20220V3.2">
    <property type="protein sequence ID" value="Pp3c17_20220V3.2"/>
    <property type="gene ID" value="Pp3c17_20220"/>
</dbReference>